<dbReference type="EMBL" id="CP053085">
    <property type="protein sequence ID" value="QJR35130.1"/>
    <property type="molecule type" value="Genomic_DNA"/>
</dbReference>
<keyword evidence="3" id="KW-1185">Reference proteome</keyword>
<evidence type="ECO:0008006" key="4">
    <source>
        <dbReference type="Google" id="ProtNLM"/>
    </source>
</evidence>
<dbReference type="Proteomes" id="UP000500938">
    <property type="component" value="Chromosome"/>
</dbReference>
<feature type="signal peptide" evidence="1">
    <location>
        <begin position="1"/>
        <end position="31"/>
    </location>
</feature>
<reference evidence="2 3" key="1">
    <citation type="submission" date="2020-05" db="EMBL/GenBank/DDBJ databases">
        <title>Complete genome sequence of Gemmatimonas greenlandica TET16.</title>
        <authorList>
            <person name="Zeng Y."/>
        </authorList>
    </citation>
    <scope>NUCLEOTIDE SEQUENCE [LARGE SCALE GENOMIC DNA]</scope>
    <source>
        <strain evidence="2 3">TET16</strain>
    </source>
</reference>
<dbReference type="PROSITE" id="PS51257">
    <property type="entry name" value="PROKAR_LIPOPROTEIN"/>
    <property type="match status" value="1"/>
</dbReference>
<keyword evidence="1" id="KW-0732">Signal</keyword>
<accession>A0A6M4IKG5</accession>
<dbReference type="KEGG" id="ggr:HKW67_06240"/>
<evidence type="ECO:0000313" key="2">
    <source>
        <dbReference type="EMBL" id="QJR35130.1"/>
    </source>
</evidence>
<dbReference type="AlphaFoldDB" id="A0A6M4IKG5"/>
<gene>
    <name evidence="2" type="ORF">HKW67_06240</name>
</gene>
<evidence type="ECO:0000256" key="1">
    <source>
        <dbReference type="SAM" id="SignalP"/>
    </source>
</evidence>
<protein>
    <recommendedName>
        <fullName evidence="4">Lipoprotein</fullName>
    </recommendedName>
</protein>
<organism evidence="2 3">
    <name type="scientific">Gemmatimonas groenlandica</name>
    <dbReference type="NCBI Taxonomy" id="2732249"/>
    <lineage>
        <taxon>Bacteria</taxon>
        <taxon>Pseudomonadati</taxon>
        <taxon>Gemmatimonadota</taxon>
        <taxon>Gemmatimonadia</taxon>
        <taxon>Gemmatimonadales</taxon>
        <taxon>Gemmatimonadaceae</taxon>
        <taxon>Gemmatimonas</taxon>
    </lineage>
</organism>
<name>A0A6M4IKG5_9BACT</name>
<dbReference type="RefSeq" id="WP_171224559.1">
    <property type="nucleotide sequence ID" value="NZ_CP053085.1"/>
</dbReference>
<feature type="chain" id="PRO_5027109089" description="Lipoprotein" evidence="1">
    <location>
        <begin position="32"/>
        <end position="235"/>
    </location>
</feature>
<evidence type="ECO:0000313" key="3">
    <source>
        <dbReference type="Proteomes" id="UP000500938"/>
    </source>
</evidence>
<proteinExistence type="predicted"/>
<sequence>MAERVRFAICSRTATAAIAVVSTLLVACAPAARPLVGSPTRAILPPTNMAAGSQILRFTWTYKDETFEANGDGAVRAQAPDRARLDFFLKNGMAGGYAILLGDSLFVPGVDLVKRLLPPVPLLWSSLGRLALPPVPDTTARVDGDTLRADLGVLRGRDASGADGRAWRLAFGGTTLARVERIEDGKVIEWMSRRRGANGQWQLQYVHERGKRRLAIAVTDTTTVEAFDDAIWRRP</sequence>